<keyword evidence="1" id="KW-0472">Membrane</keyword>
<sequence>MTSIGRTKPPIWFWIVGILALLWNGMGVGEYIRQITMSAAEFAALPANQQELMIDQPFWLTAAFAIAVLAGFVASVLLLLRQRIAVRLFMVSMLAVFTQFGGLFLFKGYWDMLSGAEIVMPILIPIFAVGFAWFAWRCEKSGYLR</sequence>
<reference evidence="2 3" key="1">
    <citation type="submission" date="2020-04" db="EMBL/GenBank/DDBJ databases">
        <title>Genome sequence for Sphingorhabdus sp. strain M1.</title>
        <authorList>
            <person name="Park S.-J."/>
        </authorList>
    </citation>
    <scope>NUCLEOTIDE SEQUENCE [LARGE SCALE GENOMIC DNA]</scope>
    <source>
        <strain evidence="2 3">JK6</strain>
    </source>
</reference>
<feature type="transmembrane region" description="Helical" evidence="1">
    <location>
        <begin position="12"/>
        <end position="32"/>
    </location>
</feature>
<keyword evidence="1" id="KW-0812">Transmembrane</keyword>
<feature type="transmembrane region" description="Helical" evidence="1">
    <location>
        <begin position="118"/>
        <end position="136"/>
    </location>
</feature>
<name>A0A6H2DLC4_9SPHN</name>
<protein>
    <recommendedName>
        <fullName evidence="4">Sugar transporter</fullName>
    </recommendedName>
</protein>
<dbReference type="RefSeq" id="WP_168818299.1">
    <property type="nucleotide sequence ID" value="NZ_CP051217.1"/>
</dbReference>
<dbReference type="Proteomes" id="UP000501600">
    <property type="component" value="Chromosome"/>
</dbReference>
<proteinExistence type="predicted"/>
<dbReference type="KEGG" id="phao:HF685_03345"/>
<gene>
    <name evidence="2" type="ORF">HF685_03345</name>
</gene>
<feature type="transmembrane region" description="Helical" evidence="1">
    <location>
        <begin position="87"/>
        <end position="106"/>
    </location>
</feature>
<keyword evidence="1" id="KW-1133">Transmembrane helix</keyword>
<evidence type="ECO:0000313" key="2">
    <source>
        <dbReference type="EMBL" id="QJB68456.1"/>
    </source>
</evidence>
<evidence type="ECO:0008006" key="4">
    <source>
        <dbReference type="Google" id="ProtNLM"/>
    </source>
</evidence>
<dbReference type="AlphaFoldDB" id="A0A6H2DLC4"/>
<evidence type="ECO:0000256" key="1">
    <source>
        <dbReference type="SAM" id="Phobius"/>
    </source>
</evidence>
<organism evidence="2 3">
    <name type="scientific">Parasphingorhabdus halotolerans</name>
    <dbReference type="NCBI Taxonomy" id="2725558"/>
    <lineage>
        <taxon>Bacteria</taxon>
        <taxon>Pseudomonadati</taxon>
        <taxon>Pseudomonadota</taxon>
        <taxon>Alphaproteobacteria</taxon>
        <taxon>Sphingomonadales</taxon>
        <taxon>Sphingomonadaceae</taxon>
        <taxon>Parasphingorhabdus</taxon>
    </lineage>
</organism>
<accession>A0A6H2DLC4</accession>
<feature type="transmembrane region" description="Helical" evidence="1">
    <location>
        <begin position="58"/>
        <end position="80"/>
    </location>
</feature>
<keyword evidence="3" id="KW-1185">Reference proteome</keyword>
<evidence type="ECO:0000313" key="3">
    <source>
        <dbReference type="Proteomes" id="UP000501600"/>
    </source>
</evidence>
<dbReference type="EMBL" id="CP051217">
    <property type="protein sequence ID" value="QJB68456.1"/>
    <property type="molecule type" value="Genomic_DNA"/>
</dbReference>